<dbReference type="EMBL" id="JASNQZ010000010">
    <property type="protein sequence ID" value="KAL0952844.1"/>
    <property type="molecule type" value="Genomic_DNA"/>
</dbReference>
<reference evidence="2" key="1">
    <citation type="submission" date="2024-06" db="EMBL/GenBank/DDBJ databases">
        <title>Multi-omics analyses provide insights into the biosynthesis of the anticancer antibiotic pleurotin in Hohenbuehelia grisea.</title>
        <authorList>
            <person name="Weaver J.A."/>
            <person name="Alberti F."/>
        </authorList>
    </citation>
    <scope>NUCLEOTIDE SEQUENCE [LARGE SCALE GENOMIC DNA]</scope>
    <source>
        <strain evidence="2">T-177</strain>
    </source>
</reference>
<protein>
    <submittedName>
        <fullName evidence="1">Uncharacterized protein</fullName>
    </submittedName>
</protein>
<gene>
    <name evidence="1" type="ORF">HGRIS_007069</name>
</gene>
<keyword evidence="2" id="KW-1185">Reference proteome</keyword>
<proteinExistence type="predicted"/>
<organism evidence="1 2">
    <name type="scientific">Hohenbuehelia grisea</name>
    <dbReference type="NCBI Taxonomy" id="104357"/>
    <lineage>
        <taxon>Eukaryota</taxon>
        <taxon>Fungi</taxon>
        <taxon>Dikarya</taxon>
        <taxon>Basidiomycota</taxon>
        <taxon>Agaricomycotina</taxon>
        <taxon>Agaricomycetes</taxon>
        <taxon>Agaricomycetidae</taxon>
        <taxon>Agaricales</taxon>
        <taxon>Pleurotineae</taxon>
        <taxon>Pleurotaceae</taxon>
        <taxon>Hohenbuehelia</taxon>
    </lineage>
</organism>
<sequence length="65" mass="7174">MWVSFVRAVPATLCADSYSFSGLAVVFAEDIAGIKKDRKKPPKAWDNLCPKYDTLTEEQKGGILP</sequence>
<accession>A0ABR3JB19</accession>
<dbReference type="Proteomes" id="UP001556367">
    <property type="component" value="Unassembled WGS sequence"/>
</dbReference>
<name>A0ABR3JB19_9AGAR</name>
<comment type="caution">
    <text evidence="1">The sequence shown here is derived from an EMBL/GenBank/DDBJ whole genome shotgun (WGS) entry which is preliminary data.</text>
</comment>
<evidence type="ECO:0000313" key="1">
    <source>
        <dbReference type="EMBL" id="KAL0952844.1"/>
    </source>
</evidence>
<evidence type="ECO:0000313" key="2">
    <source>
        <dbReference type="Proteomes" id="UP001556367"/>
    </source>
</evidence>